<dbReference type="AlphaFoldDB" id="A0A120JU13"/>
<evidence type="ECO:0008006" key="3">
    <source>
        <dbReference type="Google" id="ProtNLM"/>
    </source>
</evidence>
<keyword evidence="2" id="KW-1185">Reference proteome</keyword>
<dbReference type="KEGG" id="erl:AOC36_11585"/>
<dbReference type="InterPro" id="IPR002843">
    <property type="entry name" value="ATPase_V0-cplx_csu/dsu"/>
</dbReference>
<reference evidence="1 2" key="1">
    <citation type="submission" date="2015-10" db="EMBL/GenBank/DDBJ databases">
        <title>Erysipelothrix larvae sp. LV19 isolated from the larval gut of the rhinoceros beetle, Trypoxylus dichotomus.</title>
        <authorList>
            <person name="Lim S."/>
            <person name="Kim B.-C."/>
        </authorList>
    </citation>
    <scope>NUCLEOTIDE SEQUENCE [LARGE SCALE GENOMIC DNA]</scope>
    <source>
        <strain evidence="1 2">LV19</strain>
    </source>
</reference>
<dbReference type="EMBL" id="CP013213">
    <property type="protein sequence ID" value="AMC94591.1"/>
    <property type="molecule type" value="Genomic_DNA"/>
</dbReference>
<dbReference type="Pfam" id="PF01992">
    <property type="entry name" value="vATP-synt_AC39"/>
    <property type="match status" value="1"/>
</dbReference>
<dbReference type="SUPFAM" id="SSF103486">
    <property type="entry name" value="V-type ATP synthase subunit C"/>
    <property type="match status" value="1"/>
</dbReference>
<dbReference type="GO" id="GO:0046961">
    <property type="term" value="F:proton-transporting ATPase activity, rotational mechanism"/>
    <property type="evidence" value="ECO:0007669"/>
    <property type="project" value="InterPro"/>
</dbReference>
<dbReference type="OrthoDB" id="9816136at2"/>
<sequence length="334" mass="39492">MPNTAVIAKARAMYSLHLKDFDYHQLADLKRVEDVAMFFEKHPRYEGVMEGVRSLEIHRDILEQRIRVMVPLEYKSLLRMEQVARAKTFFSLDLERNLIVDMLYSLSHGVIYQPTRDSVELSQSFSFNVADLINCNSIEAVLKTIARSPYAHTVDVEVNKGTPIWEIESKLYDLYIKLVNENEAKDSEEFRDIFRFDIELTRVAEAFRMVIANNPNYIKKLESYTWIPYKLKKQELKDWVEQSDPNLFVANVKEKYGIPQEVYRSTIENYFDRMRFKQALKVMRYSQDSKAVVYAYKMLMDIEVKNIISIIEGVRYRRNVQSILEQLVFEVKQT</sequence>
<dbReference type="STRING" id="1514105.AOC36_11585"/>
<dbReference type="Proteomes" id="UP000063781">
    <property type="component" value="Chromosome"/>
</dbReference>
<accession>A0A120JU13</accession>
<proteinExistence type="predicted"/>
<dbReference type="InterPro" id="IPR036079">
    <property type="entry name" value="ATPase_csu/dsu_sf"/>
</dbReference>
<protein>
    <recommendedName>
        <fullName evidence="3">ATPase</fullName>
    </recommendedName>
</protein>
<organism evidence="1 2">
    <name type="scientific">Erysipelothrix larvae</name>
    <dbReference type="NCBI Taxonomy" id="1514105"/>
    <lineage>
        <taxon>Bacteria</taxon>
        <taxon>Bacillati</taxon>
        <taxon>Bacillota</taxon>
        <taxon>Erysipelotrichia</taxon>
        <taxon>Erysipelotrichales</taxon>
        <taxon>Erysipelotrichaceae</taxon>
        <taxon>Erysipelothrix</taxon>
    </lineage>
</organism>
<evidence type="ECO:0000313" key="2">
    <source>
        <dbReference type="Proteomes" id="UP000063781"/>
    </source>
</evidence>
<dbReference type="RefSeq" id="WP_067634500.1">
    <property type="nucleotide sequence ID" value="NZ_CP013213.1"/>
</dbReference>
<name>A0A120JU13_9FIRM</name>
<evidence type="ECO:0000313" key="1">
    <source>
        <dbReference type="EMBL" id="AMC94591.1"/>
    </source>
</evidence>
<gene>
    <name evidence="1" type="ORF">AOC36_11585</name>
</gene>